<proteinExistence type="predicted"/>
<organism evidence="2 3">
    <name type="scientific">Candidatus Pseudobacter hemicellulosilyticus</name>
    <dbReference type="NCBI Taxonomy" id="3121375"/>
    <lineage>
        <taxon>Bacteria</taxon>
        <taxon>Pseudomonadati</taxon>
        <taxon>Bacteroidota</taxon>
        <taxon>Chitinophagia</taxon>
        <taxon>Chitinophagales</taxon>
        <taxon>Chitinophagaceae</taxon>
        <taxon>Pseudobacter</taxon>
    </lineage>
</organism>
<evidence type="ECO:0008006" key="4">
    <source>
        <dbReference type="Google" id="ProtNLM"/>
    </source>
</evidence>
<name>A0AAJ5WV02_9BACT</name>
<evidence type="ECO:0000313" key="2">
    <source>
        <dbReference type="EMBL" id="WEK36103.1"/>
    </source>
</evidence>
<keyword evidence="1" id="KW-0732">Signal</keyword>
<dbReference type="Proteomes" id="UP001220610">
    <property type="component" value="Chromosome"/>
</dbReference>
<sequence length="220" mass="24792">MKRLLVIALVLWAAVGNVSAQSTLWKEWFKQKKTQKEYLTKQIAALQVYIGYAREGYTIYRNGLNTIGRIKDGDFNLHQEFFSSLKAVNPEVARYGRVADIIQVQLEIARISHKTITTAKRGGMLHADEVSYLVDVYARLLSDCSAVLDEVVTLISSGVLEMEDAERIARIEQLHGEMLSYHTFAQKFGGDANLLAFSRVKNQGETDFVGRLYGNNQKGK</sequence>
<reference evidence="2" key="1">
    <citation type="submission" date="2023-03" db="EMBL/GenBank/DDBJ databases">
        <title>Andean soil-derived lignocellulolytic bacterial consortium as a source of novel taxa and putative plastic-active enzymes.</title>
        <authorList>
            <person name="Diaz-Garcia L."/>
            <person name="Chuvochina M."/>
            <person name="Feuerriegel G."/>
            <person name="Bunk B."/>
            <person name="Sproer C."/>
            <person name="Streit W.R."/>
            <person name="Rodriguez L.M."/>
            <person name="Overmann J."/>
            <person name="Jimenez D.J."/>
        </authorList>
    </citation>
    <scope>NUCLEOTIDE SEQUENCE</scope>
    <source>
        <strain evidence="2">MAG 7</strain>
    </source>
</reference>
<feature type="signal peptide" evidence="1">
    <location>
        <begin position="1"/>
        <end position="20"/>
    </location>
</feature>
<dbReference type="EMBL" id="CP119311">
    <property type="protein sequence ID" value="WEK36103.1"/>
    <property type="molecule type" value="Genomic_DNA"/>
</dbReference>
<dbReference type="AlphaFoldDB" id="A0AAJ5WV02"/>
<feature type="chain" id="PRO_5042605621" description="TerB family tellurite resistance protein" evidence="1">
    <location>
        <begin position="21"/>
        <end position="220"/>
    </location>
</feature>
<accession>A0AAJ5WV02</accession>
<protein>
    <recommendedName>
        <fullName evidence="4">TerB family tellurite resistance protein</fullName>
    </recommendedName>
</protein>
<evidence type="ECO:0000313" key="3">
    <source>
        <dbReference type="Proteomes" id="UP001220610"/>
    </source>
</evidence>
<gene>
    <name evidence="2" type="ORF">P0Y53_01195</name>
</gene>
<evidence type="ECO:0000256" key="1">
    <source>
        <dbReference type="SAM" id="SignalP"/>
    </source>
</evidence>